<evidence type="ECO:0000256" key="1">
    <source>
        <dbReference type="ARBA" id="ARBA00004586"/>
    </source>
</evidence>
<evidence type="ECO:0000256" key="4">
    <source>
        <dbReference type="ARBA" id="ARBA00022824"/>
    </source>
</evidence>
<feature type="compositionally biased region" description="Polar residues" evidence="8">
    <location>
        <begin position="84"/>
        <end position="95"/>
    </location>
</feature>
<reference evidence="9 10" key="1">
    <citation type="journal article" date="2021" name="Nat. Plants">
        <title>The Taxus genome provides insights into paclitaxel biosynthesis.</title>
        <authorList>
            <person name="Xiong X."/>
            <person name="Gou J."/>
            <person name="Liao Q."/>
            <person name="Li Y."/>
            <person name="Zhou Q."/>
            <person name="Bi G."/>
            <person name="Li C."/>
            <person name="Du R."/>
            <person name="Wang X."/>
            <person name="Sun T."/>
            <person name="Guo L."/>
            <person name="Liang H."/>
            <person name="Lu P."/>
            <person name="Wu Y."/>
            <person name="Zhang Z."/>
            <person name="Ro D.K."/>
            <person name="Shang Y."/>
            <person name="Huang S."/>
            <person name="Yan J."/>
        </authorList>
    </citation>
    <scope>NUCLEOTIDE SEQUENCE [LARGE SCALE GENOMIC DNA]</scope>
    <source>
        <strain evidence="9">Ta-2019</strain>
    </source>
</reference>
<keyword evidence="3" id="KW-0812">Transmembrane</keyword>
<gene>
    <name evidence="9" type="ORF">KI387_003133</name>
</gene>
<accession>A0AA38LQI4</accession>
<dbReference type="GO" id="GO:0005789">
    <property type="term" value="C:endoplasmic reticulum membrane"/>
    <property type="evidence" value="ECO:0007669"/>
    <property type="project" value="UniProtKB-SubCell"/>
</dbReference>
<keyword evidence="4" id="KW-0256">Endoplasmic reticulum</keyword>
<dbReference type="InterPro" id="IPR006716">
    <property type="entry name" value="ERG2_sigma1_rcpt-like"/>
</dbReference>
<feature type="compositionally biased region" description="Polar residues" evidence="8">
    <location>
        <begin position="58"/>
        <end position="74"/>
    </location>
</feature>
<evidence type="ECO:0000256" key="2">
    <source>
        <dbReference type="ARBA" id="ARBA00007141"/>
    </source>
</evidence>
<organism evidence="9 10">
    <name type="scientific">Taxus chinensis</name>
    <name type="common">Chinese yew</name>
    <name type="synonym">Taxus wallichiana var. chinensis</name>
    <dbReference type="NCBI Taxonomy" id="29808"/>
    <lineage>
        <taxon>Eukaryota</taxon>
        <taxon>Viridiplantae</taxon>
        <taxon>Streptophyta</taxon>
        <taxon>Embryophyta</taxon>
        <taxon>Tracheophyta</taxon>
        <taxon>Spermatophyta</taxon>
        <taxon>Pinopsida</taxon>
        <taxon>Pinidae</taxon>
        <taxon>Conifers II</taxon>
        <taxon>Cupressales</taxon>
        <taxon>Taxaceae</taxon>
        <taxon>Taxus</taxon>
    </lineage>
</organism>
<evidence type="ECO:0000256" key="6">
    <source>
        <dbReference type="ARBA" id="ARBA00023136"/>
    </source>
</evidence>
<evidence type="ECO:0000313" key="10">
    <source>
        <dbReference type="Proteomes" id="UP000824469"/>
    </source>
</evidence>
<proteinExistence type="inferred from homology"/>
<feature type="region of interest" description="Disordered" evidence="8">
    <location>
        <begin position="1"/>
        <end position="21"/>
    </location>
</feature>
<evidence type="ECO:0000256" key="3">
    <source>
        <dbReference type="ARBA" id="ARBA00022692"/>
    </source>
</evidence>
<feature type="region of interest" description="Disordered" evidence="8">
    <location>
        <begin position="58"/>
        <end position="113"/>
    </location>
</feature>
<feature type="non-terminal residue" evidence="9">
    <location>
        <position position="274"/>
    </location>
</feature>
<name>A0AA38LQI4_TAXCH</name>
<comment type="subcellular location">
    <subcellularLocation>
        <location evidence="1">Endoplasmic reticulum membrane</location>
    </subcellularLocation>
</comment>
<evidence type="ECO:0000313" key="9">
    <source>
        <dbReference type="EMBL" id="KAH9331025.1"/>
    </source>
</evidence>
<comment type="caution">
    <text evidence="9">The sequence shown here is derived from an EMBL/GenBank/DDBJ whole genome shotgun (WGS) entry which is preliminary data.</text>
</comment>
<dbReference type="AlphaFoldDB" id="A0AA38LQI4"/>
<dbReference type="EMBL" id="JAHRHJ020000001">
    <property type="protein sequence ID" value="KAH9331025.1"/>
    <property type="molecule type" value="Genomic_DNA"/>
</dbReference>
<protein>
    <submittedName>
        <fullName evidence="9">Uncharacterized protein</fullName>
    </submittedName>
</protein>
<evidence type="ECO:0000256" key="8">
    <source>
        <dbReference type="SAM" id="MobiDB-lite"/>
    </source>
</evidence>
<keyword evidence="10" id="KW-1185">Reference proteome</keyword>
<dbReference type="Pfam" id="PF04622">
    <property type="entry name" value="ERG2_Sigma1R"/>
    <property type="match status" value="1"/>
</dbReference>
<dbReference type="Proteomes" id="UP000824469">
    <property type="component" value="Unassembled WGS sequence"/>
</dbReference>
<evidence type="ECO:0000256" key="5">
    <source>
        <dbReference type="ARBA" id="ARBA00022989"/>
    </source>
</evidence>
<keyword evidence="5" id="KW-1133">Transmembrane helix</keyword>
<keyword evidence="6" id="KW-0472">Membrane</keyword>
<comment type="similarity">
    <text evidence="2 7">Belongs to the ERG2 family.</text>
</comment>
<dbReference type="PANTHER" id="PTHR10868">
    <property type="entry name" value="SIGMA 1-TYPE OPIOID RECEPTOR-RELATED"/>
    <property type="match status" value="1"/>
</dbReference>
<sequence length="274" mass="30202">MKKLLMSMGKGSAPRERSLSRGSYYPHCRKDAQCDCNMCMASIHATLDLRPSNNLFSSLTTGTETPSKSFTSPPSVAKGKENLWPNSEQSSTRPSILSRKEIRRPPPSALGKSVAQLFDSDASEEPVAEKVIRMDKTEKQGHLFSRKFTVLFLILVMEFAVPWSLSGLLEPVFSADKVMGIAQESMVRSSLSDRLNFIARKMARVVPGQVDNCTGSDSTWKLEQDGLMVHSHCTLYSSIAEEVSLWGCPTQTAGVIGRGIVDRSFTVMSGRMIE</sequence>
<dbReference type="PANTHER" id="PTHR10868:SF1">
    <property type="entry name" value="SIGMA NON-OPIOID INTRACELLULAR RECEPTOR 1"/>
    <property type="match status" value="1"/>
</dbReference>
<evidence type="ECO:0000256" key="7">
    <source>
        <dbReference type="RuleBase" id="RU368083"/>
    </source>
</evidence>
<dbReference type="OMA" id="WTPPMRS"/>